<accession>A0A0B1SDT6</accession>
<evidence type="ECO:0000313" key="2">
    <source>
        <dbReference type="Proteomes" id="UP000053660"/>
    </source>
</evidence>
<keyword evidence="2" id="KW-1185">Reference proteome</keyword>
<gene>
    <name evidence="1" type="ORF">OESDEN_18650</name>
</gene>
<dbReference type="AlphaFoldDB" id="A0A0B1SDT6"/>
<dbReference type="EMBL" id="KN587056">
    <property type="protein sequence ID" value="KHJ81662.1"/>
    <property type="molecule type" value="Genomic_DNA"/>
</dbReference>
<reference evidence="1 2" key="1">
    <citation type="submission" date="2014-03" db="EMBL/GenBank/DDBJ databases">
        <title>Draft genome of the hookworm Oesophagostomum dentatum.</title>
        <authorList>
            <person name="Mitreva M."/>
        </authorList>
    </citation>
    <scope>NUCLEOTIDE SEQUENCE [LARGE SCALE GENOMIC DNA]</scope>
    <source>
        <strain evidence="1 2">OD-Hann</strain>
    </source>
</reference>
<protein>
    <submittedName>
        <fullName evidence="1">Uncharacterized protein</fullName>
    </submittedName>
</protein>
<organism evidence="1 2">
    <name type="scientific">Oesophagostomum dentatum</name>
    <name type="common">Nodular worm</name>
    <dbReference type="NCBI Taxonomy" id="61180"/>
    <lineage>
        <taxon>Eukaryota</taxon>
        <taxon>Metazoa</taxon>
        <taxon>Ecdysozoa</taxon>
        <taxon>Nematoda</taxon>
        <taxon>Chromadorea</taxon>
        <taxon>Rhabditida</taxon>
        <taxon>Rhabditina</taxon>
        <taxon>Rhabditomorpha</taxon>
        <taxon>Strongyloidea</taxon>
        <taxon>Strongylidae</taxon>
        <taxon>Oesophagostomum</taxon>
    </lineage>
</organism>
<proteinExistence type="predicted"/>
<evidence type="ECO:0000313" key="1">
    <source>
        <dbReference type="EMBL" id="KHJ81662.1"/>
    </source>
</evidence>
<dbReference type="Proteomes" id="UP000053660">
    <property type="component" value="Unassembled WGS sequence"/>
</dbReference>
<sequence length="30" mass="3103">MGGGFLCSMVWSMSTASTRTAKSGSSFTLL</sequence>
<name>A0A0B1SDT6_OESDE</name>